<protein>
    <submittedName>
        <fullName evidence="1">Uncharacterized protein</fullName>
    </submittedName>
</protein>
<dbReference type="AlphaFoldDB" id="A0A0E9VX93"/>
<organism evidence="1">
    <name type="scientific">Anguilla anguilla</name>
    <name type="common">European freshwater eel</name>
    <name type="synonym">Muraena anguilla</name>
    <dbReference type="NCBI Taxonomy" id="7936"/>
    <lineage>
        <taxon>Eukaryota</taxon>
        <taxon>Metazoa</taxon>
        <taxon>Chordata</taxon>
        <taxon>Craniata</taxon>
        <taxon>Vertebrata</taxon>
        <taxon>Euteleostomi</taxon>
        <taxon>Actinopterygii</taxon>
        <taxon>Neopterygii</taxon>
        <taxon>Teleostei</taxon>
        <taxon>Anguilliformes</taxon>
        <taxon>Anguillidae</taxon>
        <taxon>Anguilla</taxon>
    </lineage>
</organism>
<proteinExistence type="predicted"/>
<name>A0A0E9VX93_ANGAN</name>
<dbReference type="EMBL" id="GBXM01025870">
    <property type="protein sequence ID" value="JAH82707.1"/>
    <property type="molecule type" value="Transcribed_RNA"/>
</dbReference>
<evidence type="ECO:0000313" key="1">
    <source>
        <dbReference type="EMBL" id="JAH82707.1"/>
    </source>
</evidence>
<reference evidence="1" key="2">
    <citation type="journal article" date="2015" name="Fish Shellfish Immunol.">
        <title>Early steps in the European eel (Anguilla anguilla)-Vibrio vulnificus interaction in the gills: Role of the RtxA13 toxin.</title>
        <authorList>
            <person name="Callol A."/>
            <person name="Pajuelo D."/>
            <person name="Ebbesson L."/>
            <person name="Teles M."/>
            <person name="MacKenzie S."/>
            <person name="Amaro C."/>
        </authorList>
    </citation>
    <scope>NUCLEOTIDE SEQUENCE</scope>
</reference>
<accession>A0A0E9VX93</accession>
<reference evidence="1" key="1">
    <citation type="submission" date="2014-11" db="EMBL/GenBank/DDBJ databases">
        <authorList>
            <person name="Amaro Gonzalez C."/>
        </authorList>
    </citation>
    <scope>NUCLEOTIDE SEQUENCE</scope>
</reference>
<sequence length="41" mass="4603">MIRLESSALTERRQAHTVSITPSSRILYQTGLLVPSEHNPL</sequence>